<feature type="compositionally biased region" description="Basic and acidic residues" evidence="6">
    <location>
        <begin position="63"/>
        <end position="72"/>
    </location>
</feature>
<evidence type="ECO:0000256" key="3">
    <source>
        <dbReference type="ARBA" id="ARBA00022833"/>
    </source>
</evidence>
<dbReference type="Gene3D" id="1.25.40.20">
    <property type="entry name" value="Ankyrin repeat-containing domain"/>
    <property type="match status" value="1"/>
</dbReference>
<dbReference type="PROSITE" id="PS50088">
    <property type="entry name" value="ANK_REPEAT"/>
    <property type="match status" value="2"/>
</dbReference>
<dbReference type="PANTHER" id="PTHR23180:SF399">
    <property type="entry name" value="BLOWN FUSE, ISOFORM A-RELATED"/>
    <property type="match status" value="1"/>
</dbReference>
<dbReference type="PROSITE" id="PS50835">
    <property type="entry name" value="IG_LIKE"/>
    <property type="match status" value="1"/>
</dbReference>
<dbReference type="InterPro" id="IPR007110">
    <property type="entry name" value="Ig-like_dom"/>
</dbReference>
<dbReference type="InterPro" id="IPR037278">
    <property type="entry name" value="ARFGAP/RecO"/>
</dbReference>
<reference evidence="10 11" key="1">
    <citation type="journal article" date="2017" name="Gigascience">
        <title>Genome sequence of the small brown planthopper, Laodelphax striatellus.</title>
        <authorList>
            <person name="Zhu J."/>
            <person name="Jiang F."/>
            <person name="Wang X."/>
            <person name="Yang P."/>
            <person name="Bao Y."/>
            <person name="Zhao W."/>
            <person name="Wang W."/>
            <person name="Lu H."/>
            <person name="Wang Q."/>
            <person name="Cui N."/>
            <person name="Li J."/>
            <person name="Chen X."/>
            <person name="Luo L."/>
            <person name="Yu J."/>
            <person name="Kang L."/>
            <person name="Cui F."/>
        </authorList>
    </citation>
    <scope>NUCLEOTIDE SEQUENCE [LARGE SCALE GENOMIC DNA]</scope>
    <source>
        <strain evidence="10">Lst14</strain>
    </source>
</reference>
<dbReference type="InterPro" id="IPR001849">
    <property type="entry name" value="PH_domain"/>
</dbReference>
<dbReference type="SUPFAM" id="SSF48726">
    <property type="entry name" value="Immunoglobulin"/>
    <property type="match status" value="1"/>
</dbReference>
<evidence type="ECO:0000259" key="9">
    <source>
        <dbReference type="PROSITE" id="PS50835"/>
    </source>
</evidence>
<dbReference type="GO" id="GO:0008270">
    <property type="term" value="F:zinc ion binding"/>
    <property type="evidence" value="ECO:0007669"/>
    <property type="project" value="UniProtKB-KW"/>
</dbReference>
<evidence type="ECO:0000256" key="4">
    <source>
        <dbReference type="PROSITE-ProRule" id="PRU00023"/>
    </source>
</evidence>
<keyword evidence="1" id="KW-0479">Metal-binding</keyword>
<dbReference type="SMART" id="SM00105">
    <property type="entry name" value="ArfGap"/>
    <property type="match status" value="1"/>
</dbReference>
<dbReference type="PRINTS" id="PR00405">
    <property type="entry name" value="REVINTRACTNG"/>
</dbReference>
<evidence type="ECO:0000259" key="7">
    <source>
        <dbReference type="PROSITE" id="PS50003"/>
    </source>
</evidence>
<protein>
    <submittedName>
        <fullName evidence="10">Uncharacterized protein</fullName>
    </submittedName>
</protein>
<dbReference type="PROSITE" id="PS50297">
    <property type="entry name" value="ANK_REP_REGION"/>
    <property type="match status" value="1"/>
</dbReference>
<dbReference type="SMR" id="A0A482WYP7"/>
<evidence type="ECO:0000313" key="10">
    <source>
        <dbReference type="EMBL" id="RZF38699.1"/>
    </source>
</evidence>
<dbReference type="InterPro" id="IPR011993">
    <property type="entry name" value="PH-like_dom_sf"/>
</dbReference>
<dbReference type="InterPro" id="IPR036770">
    <property type="entry name" value="Ankyrin_rpt-contain_sf"/>
</dbReference>
<dbReference type="InterPro" id="IPR045258">
    <property type="entry name" value="ACAP1/2/3-like"/>
</dbReference>
<gene>
    <name evidence="10" type="ORF">LSTR_LSTR011009</name>
</gene>
<dbReference type="Pfam" id="PF12796">
    <property type="entry name" value="Ank_2"/>
    <property type="match status" value="1"/>
</dbReference>
<evidence type="ECO:0000313" key="11">
    <source>
        <dbReference type="Proteomes" id="UP000291343"/>
    </source>
</evidence>
<dbReference type="PROSITE" id="PS50003">
    <property type="entry name" value="PH_DOMAIN"/>
    <property type="match status" value="1"/>
</dbReference>
<dbReference type="EMBL" id="QKKF02021991">
    <property type="protein sequence ID" value="RZF38699.1"/>
    <property type="molecule type" value="Genomic_DNA"/>
</dbReference>
<dbReference type="Proteomes" id="UP000291343">
    <property type="component" value="Unassembled WGS sequence"/>
</dbReference>
<feature type="compositionally biased region" description="Acidic residues" evidence="6">
    <location>
        <begin position="73"/>
        <end position="87"/>
    </location>
</feature>
<dbReference type="AlphaFoldDB" id="A0A482WYP7"/>
<keyword evidence="3" id="KW-0862">Zinc</keyword>
<feature type="domain" description="Arf-GAP" evidence="8">
    <location>
        <begin position="120"/>
        <end position="235"/>
    </location>
</feature>
<evidence type="ECO:0000256" key="1">
    <source>
        <dbReference type="ARBA" id="ARBA00022723"/>
    </source>
</evidence>
<name>A0A482WYP7_LAOST</name>
<dbReference type="FunFam" id="1.10.220.150:FF:000007">
    <property type="entry name" value="Arf-GAP with coiled-coil, ANK repeat and PH domain-containing protein 2"/>
    <property type="match status" value="1"/>
</dbReference>
<accession>A0A482WYP7</accession>
<dbReference type="InterPro" id="IPR036179">
    <property type="entry name" value="Ig-like_dom_sf"/>
</dbReference>
<keyword evidence="4" id="KW-0040">ANK repeat</keyword>
<organism evidence="10 11">
    <name type="scientific">Laodelphax striatellus</name>
    <name type="common">Small brown planthopper</name>
    <name type="synonym">Delphax striatella</name>
    <dbReference type="NCBI Taxonomy" id="195883"/>
    <lineage>
        <taxon>Eukaryota</taxon>
        <taxon>Metazoa</taxon>
        <taxon>Ecdysozoa</taxon>
        <taxon>Arthropoda</taxon>
        <taxon>Hexapoda</taxon>
        <taxon>Insecta</taxon>
        <taxon>Pterygota</taxon>
        <taxon>Neoptera</taxon>
        <taxon>Paraneoptera</taxon>
        <taxon>Hemiptera</taxon>
        <taxon>Auchenorrhyncha</taxon>
        <taxon>Fulgoroidea</taxon>
        <taxon>Delphacidae</taxon>
        <taxon>Criomorphinae</taxon>
        <taxon>Laodelphax</taxon>
    </lineage>
</organism>
<dbReference type="Gene3D" id="2.30.29.30">
    <property type="entry name" value="Pleckstrin-homology domain (PH domain)/Phosphotyrosine-binding domain (PTB)"/>
    <property type="match status" value="1"/>
</dbReference>
<keyword evidence="11" id="KW-1185">Reference proteome</keyword>
<dbReference type="PROSITE" id="PS50115">
    <property type="entry name" value="ARFGAP"/>
    <property type="match status" value="1"/>
</dbReference>
<feature type="domain" description="Ig-like" evidence="9">
    <location>
        <begin position="295"/>
        <end position="333"/>
    </location>
</feature>
<dbReference type="SMART" id="SM00248">
    <property type="entry name" value="ANK"/>
    <property type="match status" value="2"/>
</dbReference>
<feature type="repeat" description="ANK" evidence="4">
    <location>
        <begin position="439"/>
        <end position="471"/>
    </location>
</feature>
<dbReference type="Gene3D" id="2.60.40.10">
    <property type="entry name" value="Immunoglobulins"/>
    <property type="match status" value="1"/>
</dbReference>
<dbReference type="FunCoup" id="A0A482WYP7">
    <property type="interactions" value="764"/>
</dbReference>
<evidence type="ECO:0000256" key="5">
    <source>
        <dbReference type="PROSITE-ProRule" id="PRU00288"/>
    </source>
</evidence>
<proteinExistence type="predicted"/>
<dbReference type="SUPFAM" id="SSF48403">
    <property type="entry name" value="Ankyrin repeat"/>
    <property type="match status" value="1"/>
</dbReference>
<dbReference type="GO" id="GO:0005096">
    <property type="term" value="F:GTPase activator activity"/>
    <property type="evidence" value="ECO:0007669"/>
    <property type="project" value="InterPro"/>
</dbReference>
<dbReference type="InterPro" id="IPR013783">
    <property type="entry name" value="Ig-like_fold"/>
</dbReference>
<dbReference type="InParanoid" id="A0A482WYP7"/>
<dbReference type="PANTHER" id="PTHR23180">
    <property type="entry name" value="CENTAURIN/ARF"/>
    <property type="match status" value="1"/>
</dbReference>
<comment type="caution">
    <text evidence="10">The sequence shown here is derived from an EMBL/GenBank/DDBJ whole genome shotgun (WGS) entry which is preliminary data.</text>
</comment>
<dbReference type="InterPro" id="IPR002110">
    <property type="entry name" value="Ankyrin_rpt"/>
</dbReference>
<dbReference type="InterPro" id="IPR001164">
    <property type="entry name" value="ArfGAP_dom"/>
</dbReference>
<keyword evidence="2 5" id="KW-0863">Zinc-finger</keyword>
<dbReference type="STRING" id="195883.A0A482WYP7"/>
<evidence type="ECO:0000256" key="2">
    <source>
        <dbReference type="ARBA" id="ARBA00022771"/>
    </source>
</evidence>
<feature type="region of interest" description="Disordered" evidence="6">
    <location>
        <begin position="56"/>
        <end position="119"/>
    </location>
</feature>
<dbReference type="Pfam" id="PF01412">
    <property type="entry name" value="ArfGap"/>
    <property type="match status" value="1"/>
</dbReference>
<dbReference type="Gene3D" id="1.10.220.150">
    <property type="entry name" value="Arf GTPase activating protein"/>
    <property type="match status" value="1"/>
</dbReference>
<dbReference type="SUPFAM" id="SSF50729">
    <property type="entry name" value="PH domain-like"/>
    <property type="match status" value="1"/>
</dbReference>
<dbReference type="InterPro" id="IPR038508">
    <property type="entry name" value="ArfGAP_dom_sf"/>
</dbReference>
<dbReference type="CDD" id="cd08835">
    <property type="entry name" value="ArfGap_ACAP"/>
    <property type="match status" value="1"/>
</dbReference>
<evidence type="ECO:0000256" key="6">
    <source>
        <dbReference type="SAM" id="MobiDB-lite"/>
    </source>
</evidence>
<dbReference type="SUPFAM" id="SSF57863">
    <property type="entry name" value="ArfGap/RecO-like zinc finger"/>
    <property type="match status" value="1"/>
</dbReference>
<sequence length="543" mass="60076">MEEDLRLCTVKPAHDAERRFCFEVLSPTKSHMLQADSEEIYQAWVAALQRGIGAAIQQTPCTADERRGRRNEEEEEEEEEREEEEEVRGEARKESVSDAGGESLGGGGSSQESGDRKVTKRPLAQLLKIPGNNCCCDCGASEPKWASINLGITLCIKCSAIHRSLGVHYSKVRSLTLDKWEPEVLKVMAELGNKIVNNIYEANVDTSTLTRINAESSHDQRLVWITAKWKEKRFVVTSLSGGGDTSARVARPATTVRKWSVRRFRRRTRSRDKTRCQQERDAISEFAPVCNAEPPSLLPLSFTSEYASQGDYVQLTCVAAKGDLPIGFSWLLDEQPLATGLATTVNVGRQTSLLIVQSVTFLGFEDISRLVPERLLYKASKAHNVPVMCQALAMGADKLWTNPDDLNRSYLHQAITSGSVMACEYLLLNGVKIDIQDNNGKTPLHLATELGHTAQVCLLLKHRANQHIKDNSNTDPLSVAVNQANADIVTLLRLARLNDEMKDSENGPGGDETFNDVVRDFSQIACSQPQKLLNRSSPKSGAE</sequence>
<dbReference type="OrthoDB" id="10070851at2759"/>
<feature type="repeat" description="ANK" evidence="4">
    <location>
        <begin position="406"/>
        <end position="438"/>
    </location>
</feature>
<feature type="domain" description="PH" evidence="7">
    <location>
        <begin position="1"/>
        <end position="53"/>
    </location>
</feature>
<evidence type="ECO:0000259" key="8">
    <source>
        <dbReference type="PROSITE" id="PS50115"/>
    </source>
</evidence>